<feature type="region of interest" description="Disordered" evidence="1">
    <location>
        <begin position="1"/>
        <end position="73"/>
    </location>
</feature>
<feature type="compositionally biased region" description="Low complexity" evidence="1">
    <location>
        <begin position="64"/>
        <end position="73"/>
    </location>
</feature>
<dbReference type="EMBL" id="HG916765">
    <property type="protein sequence ID" value="CDM24752.1"/>
    <property type="molecule type" value="Genomic_DNA"/>
</dbReference>
<dbReference type="HOGENOM" id="CLU_2697833_0_0_4"/>
<gene>
    <name evidence="2" type="ORF">BN940_11466</name>
</gene>
<evidence type="ECO:0000256" key="1">
    <source>
        <dbReference type="SAM" id="MobiDB-lite"/>
    </source>
</evidence>
<feature type="compositionally biased region" description="Basic and acidic residues" evidence="1">
    <location>
        <begin position="1"/>
        <end position="12"/>
    </location>
</feature>
<name>W8X4D6_CASD6</name>
<reference evidence="2 3" key="1">
    <citation type="journal article" date="2014" name="BMC Microbiol.">
        <title>The oxygen-independent metabolism of cyclic monoterpenes in Castellaniella defragrans 65Phen.</title>
        <authorList>
            <person name="Petasch J."/>
            <person name="Disch E.M."/>
            <person name="Markert S."/>
            <person name="Becher D."/>
            <person name="Schweder T."/>
            <person name="Huttel B."/>
            <person name="Reinhardt R."/>
            <person name="Harder J."/>
        </authorList>
    </citation>
    <scope>NUCLEOTIDE SEQUENCE [LARGE SCALE GENOMIC DNA]</scope>
    <source>
        <strain evidence="2">65Phen</strain>
    </source>
</reference>
<dbReference type="AlphaFoldDB" id="W8X4D6"/>
<proteinExistence type="predicted"/>
<sequence length="73" mass="7773">MAAHAQRHDGQGRLRRRPKARQTRQDEGGKDDGKRGPPRRAACGRSLPPARALFALGRPGGKKTGPAPGPASR</sequence>
<feature type="compositionally biased region" description="Basic and acidic residues" evidence="1">
    <location>
        <begin position="23"/>
        <end position="35"/>
    </location>
</feature>
<feature type="compositionally biased region" description="Basic residues" evidence="1">
    <location>
        <begin position="13"/>
        <end position="22"/>
    </location>
</feature>
<evidence type="ECO:0000313" key="2">
    <source>
        <dbReference type="EMBL" id="CDM24752.1"/>
    </source>
</evidence>
<dbReference type="KEGG" id="cdn:BN940_11466"/>
<protein>
    <submittedName>
        <fullName evidence="2">Uncharacterized protein</fullName>
    </submittedName>
</protein>
<accession>W8X4D6</accession>
<evidence type="ECO:0000313" key="3">
    <source>
        <dbReference type="Proteomes" id="UP000019805"/>
    </source>
</evidence>
<dbReference type="Proteomes" id="UP000019805">
    <property type="component" value="Chromosome"/>
</dbReference>
<organism evidence="2 3">
    <name type="scientific">Castellaniella defragrans (strain DSM 12143 / CCUG 39792 / 65Phen)</name>
    <name type="common">Alcaligenes defragrans</name>
    <dbReference type="NCBI Taxonomy" id="1437824"/>
    <lineage>
        <taxon>Bacteria</taxon>
        <taxon>Pseudomonadati</taxon>
        <taxon>Pseudomonadota</taxon>
        <taxon>Betaproteobacteria</taxon>
        <taxon>Burkholderiales</taxon>
        <taxon>Alcaligenaceae</taxon>
        <taxon>Castellaniella</taxon>
    </lineage>
</organism>
<keyword evidence="3" id="KW-1185">Reference proteome</keyword>